<proteinExistence type="predicted"/>
<evidence type="ECO:0000256" key="1">
    <source>
        <dbReference type="SAM" id="SignalP"/>
    </source>
</evidence>
<name>A0A1G2ASM6_9BACT</name>
<dbReference type="SUPFAM" id="SSF50939">
    <property type="entry name" value="Sialidases"/>
    <property type="match status" value="1"/>
</dbReference>
<dbReference type="GO" id="GO:0010411">
    <property type="term" value="P:xyloglucan metabolic process"/>
    <property type="evidence" value="ECO:0007669"/>
    <property type="project" value="TreeGrafter"/>
</dbReference>
<dbReference type="Gene3D" id="2.130.10.10">
    <property type="entry name" value="YVTN repeat-like/Quinoprotein amine dehydrogenase"/>
    <property type="match status" value="4"/>
</dbReference>
<dbReference type="PANTHER" id="PTHR43739">
    <property type="entry name" value="XYLOGLUCANASE (EUROFUNG)"/>
    <property type="match status" value="1"/>
</dbReference>
<evidence type="ECO:0000313" key="3">
    <source>
        <dbReference type="Proteomes" id="UP000177165"/>
    </source>
</evidence>
<protein>
    <recommendedName>
        <fullName evidence="4">Photosynthesis system II assembly factor Ycf48/Hcf136-like domain-containing protein</fullName>
    </recommendedName>
</protein>
<feature type="signal peptide" evidence="1">
    <location>
        <begin position="1"/>
        <end position="19"/>
    </location>
</feature>
<dbReference type="PANTHER" id="PTHR43739:SF5">
    <property type="entry name" value="EXO-ALPHA-SIALIDASE"/>
    <property type="match status" value="1"/>
</dbReference>
<feature type="chain" id="PRO_5009581950" description="Photosynthesis system II assembly factor Ycf48/Hcf136-like domain-containing protein" evidence="1">
    <location>
        <begin position="20"/>
        <end position="362"/>
    </location>
</feature>
<dbReference type="Proteomes" id="UP000177165">
    <property type="component" value="Unassembled WGS sequence"/>
</dbReference>
<dbReference type="InterPro" id="IPR036278">
    <property type="entry name" value="Sialidase_sf"/>
</dbReference>
<dbReference type="PROSITE" id="PS51257">
    <property type="entry name" value="PROKAR_LIPOPROTEIN"/>
    <property type="match status" value="1"/>
</dbReference>
<organism evidence="2 3">
    <name type="scientific">Candidatus Kerfeldbacteria bacterium RIFCSPHIGHO2_02_FULL_42_14</name>
    <dbReference type="NCBI Taxonomy" id="1798540"/>
    <lineage>
        <taxon>Bacteria</taxon>
        <taxon>Candidatus Kerfeldiibacteriota</taxon>
    </lineage>
</organism>
<evidence type="ECO:0008006" key="4">
    <source>
        <dbReference type="Google" id="ProtNLM"/>
    </source>
</evidence>
<reference evidence="2 3" key="1">
    <citation type="journal article" date="2016" name="Nat. Commun.">
        <title>Thousands of microbial genomes shed light on interconnected biogeochemical processes in an aquifer system.</title>
        <authorList>
            <person name="Anantharaman K."/>
            <person name="Brown C.T."/>
            <person name="Hug L.A."/>
            <person name="Sharon I."/>
            <person name="Castelle C.J."/>
            <person name="Probst A.J."/>
            <person name="Thomas B.C."/>
            <person name="Singh A."/>
            <person name="Wilkins M.J."/>
            <person name="Karaoz U."/>
            <person name="Brodie E.L."/>
            <person name="Williams K.H."/>
            <person name="Hubbard S.S."/>
            <person name="Banfield J.F."/>
        </authorList>
    </citation>
    <scope>NUCLEOTIDE SEQUENCE [LARGE SCALE GENOMIC DNA]</scope>
</reference>
<gene>
    <name evidence="2" type="ORF">A3B74_03870</name>
</gene>
<dbReference type="AlphaFoldDB" id="A0A1G2ASM6"/>
<dbReference type="STRING" id="1798540.A3B74_03870"/>
<dbReference type="InterPro" id="IPR015943">
    <property type="entry name" value="WD40/YVTN_repeat-like_dom_sf"/>
</dbReference>
<sequence>MFYPKIAVFFLLASSLTFVGCNLQRQATQLDGGVFLSLDYGETWNTRSFVRFETKTRRLISINDVTIHRLIFDPVNPSMVYALTKEDGLYVTENDGKEWRKTGLSAGNITALSVDPQDTQRLFAARGKEILRSIDQGTTWEIVFTDTHNALLTDVDIDFYDLQNVYATTDSGTVLKSLDGGVNWEILYVPGKEIRELILDSNDSRIVYLVIKSRGFQKSIDSGVTWQDFREKLAEFSGATTIQRLIVDPQNSQHILIASTFGLLESFDAGASWKPIQTLLTAPLAFSAFALDPQDSQRMYFAIKNLMHKTEDGGLTWKTIENFPSKRPVIFLIAHPIETNALYAGTLKVEKKRRGIFPQPAK</sequence>
<dbReference type="EMBL" id="MHKB01000011">
    <property type="protein sequence ID" value="OGY78997.1"/>
    <property type="molecule type" value="Genomic_DNA"/>
</dbReference>
<keyword evidence="1" id="KW-0732">Signal</keyword>
<dbReference type="InterPro" id="IPR052025">
    <property type="entry name" value="Xyloglucanase_GH74"/>
</dbReference>
<comment type="caution">
    <text evidence="2">The sequence shown here is derived from an EMBL/GenBank/DDBJ whole genome shotgun (WGS) entry which is preliminary data.</text>
</comment>
<evidence type="ECO:0000313" key="2">
    <source>
        <dbReference type="EMBL" id="OGY78997.1"/>
    </source>
</evidence>
<accession>A0A1G2ASM6</accession>